<dbReference type="EMBL" id="CAJHUC010001758">
    <property type="protein sequence ID" value="CAD7702262.1"/>
    <property type="molecule type" value="Genomic_DNA"/>
</dbReference>
<evidence type="ECO:0000313" key="2">
    <source>
        <dbReference type="EMBL" id="CAD7702262.1"/>
    </source>
</evidence>
<dbReference type="InterPro" id="IPR027417">
    <property type="entry name" value="P-loop_NTPase"/>
</dbReference>
<keyword evidence="3" id="KW-1185">Reference proteome</keyword>
<dbReference type="InterPro" id="IPR047187">
    <property type="entry name" value="SF1_C_Upf1"/>
</dbReference>
<dbReference type="Gene3D" id="3.40.50.300">
    <property type="entry name" value="P-loop containing nucleotide triphosphate hydrolases"/>
    <property type="match status" value="1"/>
</dbReference>
<comment type="caution">
    <text evidence="2">The sequence shown here is derived from an EMBL/GenBank/DDBJ whole genome shotgun (WGS) entry which is preliminary data.</text>
</comment>
<dbReference type="AlphaFoldDB" id="A0A8S1J8M3"/>
<accession>A0A8S1J8M3</accession>
<dbReference type="Proteomes" id="UP000708148">
    <property type="component" value="Unassembled WGS sequence"/>
</dbReference>
<dbReference type="Pfam" id="PF13087">
    <property type="entry name" value="AAA_12"/>
    <property type="match status" value="1"/>
</dbReference>
<sequence>MGHKPFMLRRQYRCHPALADIPNRLFYDGRLLNGCSAEERPPLVEGWPPISFCDVRGTARRAQGGGSSANGQEAECVLQILRRLGEAGVEAAACGVICFFRAQVALIQDLLAKSSGGHQPEAGQHSGFDIQVATVDSFQGMEKDVIILTTSVTSPGPFCSDNRRLNVALTRARHHLVLVGHVPALRQTSRVFSEVLEAGKPLRLREHHSH</sequence>
<dbReference type="InterPro" id="IPR045055">
    <property type="entry name" value="DNA2/NAM7-like"/>
</dbReference>
<protein>
    <recommendedName>
        <fullName evidence="1">DNA2/NAM7 helicase-like C-terminal domain-containing protein</fullName>
    </recommendedName>
</protein>
<reference evidence="2" key="1">
    <citation type="submission" date="2020-12" db="EMBL/GenBank/DDBJ databases">
        <authorList>
            <person name="Iha C."/>
        </authorList>
    </citation>
    <scope>NUCLEOTIDE SEQUENCE</scope>
</reference>
<feature type="domain" description="DNA2/NAM7 helicase-like C-terminal" evidence="1">
    <location>
        <begin position="3"/>
        <end position="181"/>
    </location>
</feature>
<organism evidence="2 3">
    <name type="scientific">Ostreobium quekettii</name>
    <dbReference type="NCBI Taxonomy" id="121088"/>
    <lineage>
        <taxon>Eukaryota</taxon>
        <taxon>Viridiplantae</taxon>
        <taxon>Chlorophyta</taxon>
        <taxon>core chlorophytes</taxon>
        <taxon>Ulvophyceae</taxon>
        <taxon>TCBD clade</taxon>
        <taxon>Bryopsidales</taxon>
        <taxon>Ostreobineae</taxon>
        <taxon>Ostreobiaceae</taxon>
        <taxon>Ostreobium</taxon>
    </lineage>
</organism>
<dbReference type="PANTHER" id="PTHR10887:SF518">
    <property type="entry name" value="RNA HELICASE NONSENSE MRNA REDUCING FACTOR"/>
    <property type="match status" value="1"/>
</dbReference>
<dbReference type="PANTHER" id="PTHR10887">
    <property type="entry name" value="DNA2/NAM7 HELICASE FAMILY"/>
    <property type="match status" value="1"/>
</dbReference>
<gene>
    <name evidence="2" type="ORF">OSTQU699_LOCUS7619</name>
</gene>
<dbReference type="CDD" id="cd18808">
    <property type="entry name" value="SF1_C_Upf1"/>
    <property type="match status" value="1"/>
</dbReference>
<dbReference type="OrthoDB" id="6513042at2759"/>
<dbReference type="InterPro" id="IPR041679">
    <property type="entry name" value="DNA2/NAM7-like_C"/>
</dbReference>
<dbReference type="SUPFAM" id="SSF52540">
    <property type="entry name" value="P-loop containing nucleoside triphosphate hydrolases"/>
    <property type="match status" value="1"/>
</dbReference>
<name>A0A8S1J8M3_9CHLO</name>
<evidence type="ECO:0000313" key="3">
    <source>
        <dbReference type="Proteomes" id="UP000708148"/>
    </source>
</evidence>
<proteinExistence type="predicted"/>
<evidence type="ECO:0000259" key="1">
    <source>
        <dbReference type="Pfam" id="PF13087"/>
    </source>
</evidence>